<feature type="region of interest" description="Disordered" evidence="1">
    <location>
        <begin position="332"/>
        <end position="374"/>
    </location>
</feature>
<organism evidence="2 3">
    <name type="scientific">Leptobrachium leishanense</name>
    <name type="common">Leishan spiny toad</name>
    <dbReference type="NCBI Taxonomy" id="445787"/>
    <lineage>
        <taxon>Eukaryota</taxon>
        <taxon>Metazoa</taxon>
        <taxon>Chordata</taxon>
        <taxon>Craniata</taxon>
        <taxon>Vertebrata</taxon>
        <taxon>Euteleostomi</taxon>
        <taxon>Amphibia</taxon>
        <taxon>Batrachia</taxon>
        <taxon>Anura</taxon>
        <taxon>Pelobatoidea</taxon>
        <taxon>Megophryidae</taxon>
        <taxon>Leptobrachium</taxon>
    </lineage>
</organism>
<dbReference type="GeneTree" id="ENSGT01070000257292"/>
<feature type="compositionally biased region" description="Basic and acidic residues" evidence="1">
    <location>
        <begin position="97"/>
        <end position="110"/>
    </location>
</feature>
<name>A0A8C5WFK7_9ANUR</name>
<evidence type="ECO:0000313" key="3">
    <source>
        <dbReference type="Proteomes" id="UP000694569"/>
    </source>
</evidence>
<reference evidence="2" key="2">
    <citation type="submission" date="2025-09" db="UniProtKB">
        <authorList>
            <consortium name="Ensembl"/>
        </authorList>
    </citation>
    <scope>IDENTIFICATION</scope>
</reference>
<dbReference type="Ensembl" id="ENSLLET00000035939.1">
    <property type="protein sequence ID" value="ENSLLEP00000034620.1"/>
    <property type="gene ID" value="ENSLLEG00000021865.1"/>
</dbReference>
<dbReference type="OrthoDB" id="9904573at2759"/>
<evidence type="ECO:0000313" key="2">
    <source>
        <dbReference type="Ensembl" id="ENSLLEP00000034620.1"/>
    </source>
</evidence>
<evidence type="ECO:0000256" key="1">
    <source>
        <dbReference type="SAM" id="MobiDB-lite"/>
    </source>
</evidence>
<dbReference type="AlphaFoldDB" id="A0A8C5WFK7"/>
<feature type="region of interest" description="Disordered" evidence="1">
    <location>
        <begin position="96"/>
        <end position="117"/>
    </location>
</feature>
<reference evidence="2" key="1">
    <citation type="submission" date="2025-08" db="UniProtKB">
        <authorList>
            <consortium name="Ensembl"/>
        </authorList>
    </citation>
    <scope>IDENTIFICATION</scope>
</reference>
<proteinExistence type="predicted"/>
<feature type="region of interest" description="Disordered" evidence="1">
    <location>
        <begin position="250"/>
        <end position="271"/>
    </location>
</feature>
<protein>
    <submittedName>
        <fullName evidence="2">Uncharacterized protein</fullName>
    </submittedName>
</protein>
<accession>A0A8C5WFK7</accession>
<sequence length="454" mass="50420">MGPLPLPYYGSSEADRVPLGRWLEVTSAGLVELHLMRREAEERVRGALRGGQEETPGTTIHRGPPQDMFGIRSKTSPLEDRMSHLGLKDLEWSGIDKAGRTEPGLNREELGPGMPAEAGPDLTEKSLTRIATLCWHQQFQIKLRPRWNWDFNLFNTGDVLMCPSLPRSGPGSLPPRFRLGSSGVTSDLLFTKRMTGSSLYAPSSGFFESSDLDSIASSSSSLSSETSTSTQMSMKSSCRVTAVRPWSTDFTSERRKELQSGRGGTRRPRSAGALDTFVPSIYPSRNNTPTYREEYRTLQDSHSSLPPLSVIQQRQRVERYICKLALKHRCKPGSSTLPTDHGPPIRRNPDTPLANLECSPRGPASPQYPTISTSVGDVRRTHKGSWGRFFSRVMLHKSSRTAASEMNLELCGRGNASLRGSSLEARQLPRTKSFRDLLSSNLFKKSERGPDNLW</sequence>
<feature type="region of interest" description="Disordered" evidence="1">
    <location>
        <begin position="46"/>
        <end position="70"/>
    </location>
</feature>
<dbReference type="Proteomes" id="UP000694569">
    <property type="component" value="Unplaced"/>
</dbReference>
<keyword evidence="3" id="KW-1185">Reference proteome</keyword>